<evidence type="ECO:0000313" key="6">
    <source>
        <dbReference type="Proteomes" id="UP000027265"/>
    </source>
</evidence>
<evidence type="ECO:0000259" key="4">
    <source>
        <dbReference type="PROSITE" id="PS51084"/>
    </source>
</evidence>
<dbReference type="PRINTS" id="PR00332">
    <property type="entry name" value="HISTRIAD"/>
</dbReference>
<dbReference type="AlphaFoldDB" id="A0A067QHW3"/>
<dbReference type="PANTHER" id="PTHR46648:SF1">
    <property type="entry name" value="ADENOSINE 5'-MONOPHOSPHORAMIDASE HNT1"/>
    <property type="match status" value="1"/>
</dbReference>
<feature type="short sequence motif" description="Histidine triad motif" evidence="2 3">
    <location>
        <begin position="127"/>
        <end position="131"/>
    </location>
</feature>
<dbReference type="OrthoDB" id="672793at2759"/>
<dbReference type="GO" id="GO:0009117">
    <property type="term" value="P:nucleotide metabolic process"/>
    <property type="evidence" value="ECO:0007669"/>
    <property type="project" value="TreeGrafter"/>
</dbReference>
<organism evidence="5 6">
    <name type="scientific">Jaapia argillacea MUCL 33604</name>
    <dbReference type="NCBI Taxonomy" id="933084"/>
    <lineage>
        <taxon>Eukaryota</taxon>
        <taxon>Fungi</taxon>
        <taxon>Dikarya</taxon>
        <taxon>Basidiomycota</taxon>
        <taxon>Agaricomycotina</taxon>
        <taxon>Agaricomycetes</taxon>
        <taxon>Agaricomycetidae</taxon>
        <taxon>Jaapiales</taxon>
        <taxon>Jaapiaceae</taxon>
        <taxon>Jaapia</taxon>
    </lineage>
</organism>
<reference evidence="6" key="1">
    <citation type="journal article" date="2014" name="Proc. Natl. Acad. Sci. U.S.A.">
        <title>Extensive sampling of basidiomycete genomes demonstrates inadequacy of the white-rot/brown-rot paradigm for wood decay fungi.</title>
        <authorList>
            <person name="Riley R."/>
            <person name="Salamov A.A."/>
            <person name="Brown D.W."/>
            <person name="Nagy L.G."/>
            <person name="Floudas D."/>
            <person name="Held B.W."/>
            <person name="Levasseur A."/>
            <person name="Lombard V."/>
            <person name="Morin E."/>
            <person name="Otillar R."/>
            <person name="Lindquist E.A."/>
            <person name="Sun H."/>
            <person name="LaButti K.M."/>
            <person name="Schmutz J."/>
            <person name="Jabbour D."/>
            <person name="Luo H."/>
            <person name="Baker S.E."/>
            <person name="Pisabarro A.G."/>
            <person name="Walton J.D."/>
            <person name="Blanchette R.A."/>
            <person name="Henrissat B."/>
            <person name="Martin F."/>
            <person name="Cullen D."/>
            <person name="Hibbett D.S."/>
            <person name="Grigoriev I.V."/>
        </authorList>
    </citation>
    <scope>NUCLEOTIDE SEQUENCE [LARGE SCALE GENOMIC DNA]</scope>
    <source>
        <strain evidence="6">MUCL 33604</strain>
    </source>
</reference>
<protein>
    <recommendedName>
        <fullName evidence="4">HIT domain-containing protein</fullName>
    </recommendedName>
</protein>
<dbReference type="Pfam" id="PF01230">
    <property type="entry name" value="HIT"/>
    <property type="match status" value="1"/>
</dbReference>
<sequence>MSKRSDLSKARKMTSFIIDQHKGRTPHPSWEDHPECPFCRIIRGDGDAFRVYENDKVVAFLDILPLRQGHTLVVPKTHCPRLSELPADLAAALGEAITKVAHALTKAMNNTALNVVCNQEYAQAVPHVHYHIIPAPTFESTAKISPYPSLKHGRQAPLSRSEMHRMEFEAREELDQEEGGELVRKIRALL</sequence>
<dbReference type="PANTHER" id="PTHR46648">
    <property type="entry name" value="HIT FAMILY PROTEIN 1"/>
    <property type="match status" value="1"/>
</dbReference>
<dbReference type="InterPro" id="IPR036265">
    <property type="entry name" value="HIT-like_sf"/>
</dbReference>
<proteinExistence type="predicted"/>
<evidence type="ECO:0000256" key="1">
    <source>
        <dbReference type="PIRSR" id="PIRSR601310-1"/>
    </source>
</evidence>
<evidence type="ECO:0000313" key="5">
    <source>
        <dbReference type="EMBL" id="KDQ62201.1"/>
    </source>
</evidence>
<feature type="active site" description="Tele-AMP-histidine intermediate" evidence="1">
    <location>
        <position position="129"/>
    </location>
</feature>
<dbReference type="HOGENOM" id="CLU_056776_6_0_1"/>
<dbReference type="InterPro" id="IPR001310">
    <property type="entry name" value="Histidine_triad_HIT"/>
</dbReference>
<dbReference type="STRING" id="933084.A0A067QHW3"/>
<dbReference type="Gene3D" id="3.30.428.10">
    <property type="entry name" value="HIT-like"/>
    <property type="match status" value="1"/>
</dbReference>
<evidence type="ECO:0000256" key="3">
    <source>
        <dbReference type="PROSITE-ProRule" id="PRU00464"/>
    </source>
</evidence>
<dbReference type="SUPFAM" id="SSF54197">
    <property type="entry name" value="HIT-like"/>
    <property type="match status" value="1"/>
</dbReference>
<dbReference type="Proteomes" id="UP000027265">
    <property type="component" value="Unassembled WGS sequence"/>
</dbReference>
<feature type="domain" description="HIT" evidence="4">
    <location>
        <begin position="37"/>
        <end position="143"/>
    </location>
</feature>
<gene>
    <name evidence="5" type="ORF">JAAARDRAFT_30102</name>
</gene>
<dbReference type="InParanoid" id="A0A067QHW3"/>
<evidence type="ECO:0000256" key="2">
    <source>
        <dbReference type="PIRSR" id="PIRSR601310-3"/>
    </source>
</evidence>
<dbReference type="GO" id="GO:0003824">
    <property type="term" value="F:catalytic activity"/>
    <property type="evidence" value="ECO:0007669"/>
    <property type="project" value="InterPro"/>
</dbReference>
<dbReference type="InterPro" id="IPR011146">
    <property type="entry name" value="HIT-like"/>
</dbReference>
<dbReference type="PROSITE" id="PS51084">
    <property type="entry name" value="HIT_2"/>
    <property type="match status" value="1"/>
</dbReference>
<keyword evidence="6" id="KW-1185">Reference proteome</keyword>
<dbReference type="EMBL" id="KL197711">
    <property type="protein sequence ID" value="KDQ62201.1"/>
    <property type="molecule type" value="Genomic_DNA"/>
</dbReference>
<accession>A0A067QHW3</accession>
<name>A0A067QHW3_9AGAM</name>